<dbReference type="EMBL" id="JAHQIW010007084">
    <property type="protein sequence ID" value="KAJ1372027.1"/>
    <property type="molecule type" value="Genomic_DNA"/>
</dbReference>
<proteinExistence type="predicted"/>
<evidence type="ECO:0000313" key="4">
    <source>
        <dbReference type="Proteomes" id="UP001196413"/>
    </source>
</evidence>
<keyword evidence="1" id="KW-1133">Transmembrane helix</keyword>
<feature type="signal peptide" evidence="2">
    <location>
        <begin position="1"/>
        <end position="22"/>
    </location>
</feature>
<evidence type="ECO:0000256" key="1">
    <source>
        <dbReference type="SAM" id="Phobius"/>
    </source>
</evidence>
<dbReference type="PANTHER" id="PTHR34721:SF10">
    <property type="entry name" value="ACTIVIN TYPES I AND II RECEPTOR DOMAIN-CONTAINING PROTEIN-RELATED"/>
    <property type="match status" value="1"/>
</dbReference>
<dbReference type="Proteomes" id="UP001196413">
    <property type="component" value="Unassembled WGS sequence"/>
</dbReference>
<feature type="transmembrane region" description="Helical" evidence="1">
    <location>
        <begin position="122"/>
        <end position="141"/>
    </location>
</feature>
<dbReference type="PANTHER" id="PTHR34721">
    <property type="entry name" value="PROTEIN CBG09734"/>
    <property type="match status" value="1"/>
</dbReference>
<name>A0AAD5R942_PARTN</name>
<reference evidence="3" key="1">
    <citation type="submission" date="2021-06" db="EMBL/GenBank/DDBJ databases">
        <title>Parelaphostrongylus tenuis whole genome reference sequence.</title>
        <authorList>
            <person name="Garwood T.J."/>
            <person name="Larsen P.A."/>
            <person name="Fountain-Jones N.M."/>
            <person name="Garbe J.R."/>
            <person name="Macchietto M.G."/>
            <person name="Kania S.A."/>
            <person name="Gerhold R.W."/>
            <person name="Richards J.E."/>
            <person name="Wolf T.M."/>
        </authorList>
    </citation>
    <scope>NUCLEOTIDE SEQUENCE</scope>
    <source>
        <strain evidence="3">MNPRO001-30</strain>
        <tissue evidence="3">Meninges</tissue>
    </source>
</reference>
<comment type="caution">
    <text evidence="3">The sequence shown here is derived from an EMBL/GenBank/DDBJ whole genome shotgun (WGS) entry which is preliminary data.</text>
</comment>
<keyword evidence="1" id="KW-0812">Transmembrane</keyword>
<gene>
    <name evidence="3" type="ORF">KIN20_034084</name>
</gene>
<dbReference type="AlphaFoldDB" id="A0AAD5R942"/>
<keyword evidence="1" id="KW-0472">Membrane</keyword>
<protein>
    <submittedName>
        <fullName evidence="3">Uncharacterized protein</fullName>
    </submittedName>
</protein>
<evidence type="ECO:0000313" key="3">
    <source>
        <dbReference type="EMBL" id="KAJ1372027.1"/>
    </source>
</evidence>
<feature type="chain" id="PRO_5042134300" evidence="2">
    <location>
        <begin position="23"/>
        <end position="142"/>
    </location>
</feature>
<keyword evidence="4" id="KW-1185">Reference proteome</keyword>
<sequence length="142" mass="16299">MRRTSAFASVFLLLLLVPSHLTLRCHLHHEIWEDGHKLEINPDICSSNRYCVFAVYRDPDPVKKNGYSLGCDRVDCEESDDPRQAKVWLTVPGGRGVKCRKHRDYGIHGEICCCKTDMCNEVNTPAFIPFISPLFALFIFVW</sequence>
<dbReference type="Gene3D" id="2.10.60.10">
    <property type="entry name" value="CD59"/>
    <property type="match status" value="1"/>
</dbReference>
<keyword evidence="2" id="KW-0732">Signal</keyword>
<dbReference type="InterPro" id="IPR045860">
    <property type="entry name" value="Snake_toxin-like_sf"/>
</dbReference>
<organism evidence="3 4">
    <name type="scientific">Parelaphostrongylus tenuis</name>
    <name type="common">Meningeal worm</name>
    <dbReference type="NCBI Taxonomy" id="148309"/>
    <lineage>
        <taxon>Eukaryota</taxon>
        <taxon>Metazoa</taxon>
        <taxon>Ecdysozoa</taxon>
        <taxon>Nematoda</taxon>
        <taxon>Chromadorea</taxon>
        <taxon>Rhabditida</taxon>
        <taxon>Rhabditina</taxon>
        <taxon>Rhabditomorpha</taxon>
        <taxon>Strongyloidea</taxon>
        <taxon>Metastrongylidae</taxon>
        <taxon>Parelaphostrongylus</taxon>
    </lineage>
</organism>
<evidence type="ECO:0000256" key="2">
    <source>
        <dbReference type="SAM" id="SignalP"/>
    </source>
</evidence>
<accession>A0AAD5R942</accession>